<dbReference type="EMBL" id="FZQP02000804">
    <property type="protein sequence ID" value="VVC90499.1"/>
    <property type="molecule type" value="Genomic_DNA"/>
</dbReference>
<accession>A0A5E4PZ06</accession>
<dbReference type="Proteomes" id="UP000324832">
    <property type="component" value="Unassembled WGS sequence"/>
</dbReference>
<evidence type="ECO:0000313" key="2">
    <source>
        <dbReference type="Proteomes" id="UP000324832"/>
    </source>
</evidence>
<name>A0A5E4PZ06_9NEOP</name>
<sequence length="272" mass="31026">MATESIYSDDGWRPISNEKLLSGSRRNFIKPEENELNSQTPWHSHSTSPDNTLSRGNFIKLVGASHKAGESLLPQREINANLESGAKKLYDSNDSAVENIIEKYHDKELLKLESKPTYAVTEDEDEQITNSNQRNIINEDNGYIYETPKSELSSNDLTNTFIKILSNYNIRSSDKLPNYSLSLRQNSRNSPKNDYTYFYIPIKVPLKYNNPNHLLVDPLLAVFLSNYGYYLPGNYGIQSNYRNIYGYGASNNIHNNKPFGSYKLFSDTDASH</sequence>
<evidence type="ECO:0000313" key="1">
    <source>
        <dbReference type="EMBL" id="VVC90499.1"/>
    </source>
</evidence>
<proteinExistence type="predicted"/>
<dbReference type="AlphaFoldDB" id="A0A5E4PZ06"/>
<organism evidence="1 2">
    <name type="scientific">Leptidea sinapis</name>
    <dbReference type="NCBI Taxonomy" id="189913"/>
    <lineage>
        <taxon>Eukaryota</taxon>
        <taxon>Metazoa</taxon>
        <taxon>Ecdysozoa</taxon>
        <taxon>Arthropoda</taxon>
        <taxon>Hexapoda</taxon>
        <taxon>Insecta</taxon>
        <taxon>Pterygota</taxon>
        <taxon>Neoptera</taxon>
        <taxon>Endopterygota</taxon>
        <taxon>Lepidoptera</taxon>
        <taxon>Glossata</taxon>
        <taxon>Ditrysia</taxon>
        <taxon>Papilionoidea</taxon>
        <taxon>Pieridae</taxon>
        <taxon>Dismorphiinae</taxon>
        <taxon>Leptidea</taxon>
    </lineage>
</organism>
<reference evidence="1 2" key="1">
    <citation type="submission" date="2017-07" db="EMBL/GenBank/DDBJ databases">
        <authorList>
            <person name="Talla V."/>
            <person name="Backstrom N."/>
        </authorList>
    </citation>
    <scope>NUCLEOTIDE SEQUENCE [LARGE SCALE GENOMIC DNA]</scope>
</reference>
<gene>
    <name evidence="1" type="ORF">LSINAPIS_LOCUS3391</name>
</gene>
<keyword evidence="2" id="KW-1185">Reference proteome</keyword>
<protein>
    <submittedName>
        <fullName evidence="1">Uncharacterized protein</fullName>
    </submittedName>
</protein>
<feature type="non-terminal residue" evidence="1">
    <location>
        <position position="272"/>
    </location>
</feature>